<dbReference type="EMBL" id="JAVDWQ010000012">
    <property type="protein sequence ID" value="MDR7211459.1"/>
    <property type="molecule type" value="Genomic_DNA"/>
</dbReference>
<keyword evidence="1" id="KW-0812">Transmembrane</keyword>
<gene>
    <name evidence="2" type="ORF">J2W48_003413</name>
</gene>
<reference evidence="2 3" key="1">
    <citation type="submission" date="2023-07" db="EMBL/GenBank/DDBJ databases">
        <title>Sorghum-associated microbial communities from plants grown in Nebraska, USA.</title>
        <authorList>
            <person name="Schachtman D."/>
        </authorList>
    </citation>
    <scope>NUCLEOTIDE SEQUENCE [LARGE SCALE GENOMIC DNA]</scope>
    <source>
        <strain evidence="2 3">4129</strain>
    </source>
</reference>
<proteinExistence type="predicted"/>
<comment type="caution">
    <text evidence="2">The sequence shown here is derived from an EMBL/GenBank/DDBJ whole genome shotgun (WGS) entry which is preliminary data.</text>
</comment>
<evidence type="ECO:0000313" key="2">
    <source>
        <dbReference type="EMBL" id="MDR7211459.1"/>
    </source>
</evidence>
<accession>A0ABU1YB52</accession>
<keyword evidence="1" id="KW-1133">Transmembrane helix</keyword>
<keyword evidence="1" id="KW-0472">Membrane</keyword>
<feature type="transmembrane region" description="Helical" evidence="1">
    <location>
        <begin position="9"/>
        <end position="28"/>
    </location>
</feature>
<feature type="transmembrane region" description="Helical" evidence="1">
    <location>
        <begin position="48"/>
        <end position="68"/>
    </location>
</feature>
<sequence>MKKTIQEHILIRCLVGIIPLILFALTFLNDKTSGNDFIGSNTIKIVLGFGILTIWCIWILIEAIMLILKKQKHFAFANFVLLIILIGLFMASLYINHTYN</sequence>
<protein>
    <submittedName>
        <fullName evidence="2">Uncharacterized protein</fullName>
    </submittedName>
</protein>
<name>A0ABU1YB52_9FLAO</name>
<organism evidence="2 3">
    <name type="scientific">Flavobacterium piscis</name>
    <dbReference type="NCBI Taxonomy" id="1114874"/>
    <lineage>
        <taxon>Bacteria</taxon>
        <taxon>Pseudomonadati</taxon>
        <taxon>Bacteroidota</taxon>
        <taxon>Flavobacteriia</taxon>
        <taxon>Flavobacteriales</taxon>
        <taxon>Flavobacteriaceae</taxon>
        <taxon>Flavobacterium</taxon>
    </lineage>
</organism>
<dbReference type="Proteomes" id="UP001269081">
    <property type="component" value="Unassembled WGS sequence"/>
</dbReference>
<feature type="transmembrane region" description="Helical" evidence="1">
    <location>
        <begin position="75"/>
        <end position="95"/>
    </location>
</feature>
<keyword evidence="3" id="KW-1185">Reference proteome</keyword>
<dbReference type="RefSeq" id="WP_310282816.1">
    <property type="nucleotide sequence ID" value="NZ_JAVDWQ010000012.1"/>
</dbReference>
<evidence type="ECO:0000313" key="3">
    <source>
        <dbReference type="Proteomes" id="UP001269081"/>
    </source>
</evidence>
<evidence type="ECO:0000256" key="1">
    <source>
        <dbReference type="SAM" id="Phobius"/>
    </source>
</evidence>